<reference evidence="3 4" key="2">
    <citation type="journal article" date="2014" name="Stand. Genomic Sci.">
        <title>An updated genome annotation for the model marine bacterium Ruegeria pomeroyi DSS-3.</title>
        <authorList>
            <person name="Rivers A.R."/>
            <person name="Smith C.B."/>
            <person name="Moran M.A."/>
        </authorList>
    </citation>
    <scope>GENOME REANNOTATION</scope>
    <source>
        <strain evidence="4">ATCC 700808 / DSM 15171 / DSS-3</strain>
    </source>
</reference>
<name>Q5LNN7_RUEPO</name>
<keyword evidence="4" id="KW-1185">Reference proteome</keyword>
<evidence type="ECO:0000313" key="4">
    <source>
        <dbReference type="Proteomes" id="UP000001023"/>
    </source>
</evidence>
<evidence type="ECO:0000256" key="2">
    <source>
        <dbReference type="SAM" id="Phobius"/>
    </source>
</evidence>
<reference evidence="3 4" key="1">
    <citation type="journal article" date="2004" name="Nature">
        <title>Genome sequence of Silicibacter pomeroyi reveals adaptations to the marine environment.</title>
        <authorList>
            <person name="Moran M.A."/>
            <person name="Buchan A."/>
            <person name="Gonzalez J.M."/>
            <person name="Heidelberg J.F."/>
            <person name="Whitman W.B."/>
            <person name="Kiene R.P."/>
            <person name="Henriksen J.R."/>
            <person name="King G.M."/>
            <person name="Belas R."/>
            <person name="Fuqua C."/>
            <person name="Brinkac L."/>
            <person name="Lewis M."/>
            <person name="Johri S."/>
            <person name="Weaver B."/>
            <person name="Pai G."/>
            <person name="Eisen J.A."/>
            <person name="Rahe E."/>
            <person name="Sheldon W.M."/>
            <person name="Ye W."/>
            <person name="Miller T.R."/>
            <person name="Carlton J."/>
            <person name="Rasko D.A."/>
            <person name="Paulsen I.T."/>
            <person name="Ren Q."/>
            <person name="Daugherty S.C."/>
            <person name="Deboy R.T."/>
            <person name="Dodson R.J."/>
            <person name="Durkin A.S."/>
            <person name="Madupu R."/>
            <person name="Nelson W.C."/>
            <person name="Sullivan S.A."/>
            <person name="Rosovitz M.J."/>
            <person name="Haft D.H."/>
            <person name="Selengut J."/>
            <person name="Ward N."/>
        </authorList>
    </citation>
    <scope>NUCLEOTIDE SEQUENCE [LARGE SCALE GENOMIC DNA]</scope>
    <source>
        <strain evidence="4">ATCC 700808 / DSM 15171 / DSS-3</strain>
    </source>
</reference>
<dbReference type="KEGG" id="sil:SPO3166"/>
<proteinExistence type="predicted"/>
<keyword evidence="2" id="KW-0812">Transmembrane</keyword>
<keyword evidence="2" id="KW-0472">Membrane</keyword>
<accession>Q5LNN7</accession>
<feature type="region of interest" description="Disordered" evidence="1">
    <location>
        <begin position="60"/>
        <end position="79"/>
    </location>
</feature>
<gene>
    <name evidence="3" type="ordered locus">SPO3166</name>
</gene>
<evidence type="ECO:0000256" key="1">
    <source>
        <dbReference type="SAM" id="MobiDB-lite"/>
    </source>
</evidence>
<dbReference type="AlphaFoldDB" id="Q5LNN7"/>
<feature type="transmembrane region" description="Helical" evidence="2">
    <location>
        <begin position="35"/>
        <end position="54"/>
    </location>
</feature>
<sequence>MRAAVRLQLLPHMDSIYFFCNLTACYYLLLNRGTLVLGTILFAALGVAAIATVISSDDDSHEEIADGDVPPPIEEEDGTPSLIQENGLTVVTGNEEPVQIDVEALDEDGDARVYQGSEADETVYIDPDTTSEFSILMGSGGADTVVTGLGQNISTTDGADADAEEADTVRLIYTPGASEELFEDGSVRGSFSMDKNDVLDVQFPEGESGTLLPVYSTFVSYPRDACCSFEEEHELTLVYIPDEVEYSLEELESSYYHDWEALGMVPIADFHLGQRGEIDFTHEGESGEFREWDYVREPPTVTSNLAIERQILIRY</sequence>
<dbReference type="HOGENOM" id="CLU_882463_0_0_5"/>
<dbReference type="PaxDb" id="246200-SPO3166"/>
<evidence type="ECO:0000313" key="3">
    <source>
        <dbReference type="EMBL" id="AAV96401.1"/>
    </source>
</evidence>
<protein>
    <submittedName>
        <fullName evidence="3">Uncharacterized protein</fullName>
    </submittedName>
</protein>
<organism evidence="3 4">
    <name type="scientific">Ruegeria pomeroyi (strain ATCC 700808 / DSM 15171 / DSS-3)</name>
    <name type="common">Silicibacter pomeroyi</name>
    <dbReference type="NCBI Taxonomy" id="246200"/>
    <lineage>
        <taxon>Bacteria</taxon>
        <taxon>Pseudomonadati</taxon>
        <taxon>Pseudomonadota</taxon>
        <taxon>Alphaproteobacteria</taxon>
        <taxon>Rhodobacterales</taxon>
        <taxon>Roseobacteraceae</taxon>
        <taxon>Ruegeria</taxon>
    </lineage>
</organism>
<dbReference type="Proteomes" id="UP000001023">
    <property type="component" value="Chromosome"/>
</dbReference>
<keyword evidence="2" id="KW-1133">Transmembrane helix</keyword>
<dbReference type="EMBL" id="CP000031">
    <property type="protein sequence ID" value="AAV96401.1"/>
    <property type="molecule type" value="Genomic_DNA"/>
</dbReference>